<comment type="caution">
    <text evidence="2">The sequence shown here is derived from an EMBL/GenBank/DDBJ whole genome shotgun (WGS) entry which is preliminary data.</text>
</comment>
<evidence type="ECO:0008006" key="4">
    <source>
        <dbReference type="Google" id="ProtNLM"/>
    </source>
</evidence>
<dbReference type="PANTHER" id="PTHR34714:SF2">
    <property type="entry name" value="EGF-LIKE DOMAIN-CONTAINING PROTEIN"/>
    <property type="match status" value="1"/>
</dbReference>
<proteinExistence type="predicted"/>
<name>E3BME3_9VIBR</name>
<evidence type="ECO:0000313" key="2">
    <source>
        <dbReference type="EMBL" id="EFP95688.1"/>
    </source>
</evidence>
<dbReference type="EMBL" id="AEIU01000088">
    <property type="protein sequence ID" value="EFP95688.1"/>
    <property type="molecule type" value="Genomic_DNA"/>
</dbReference>
<evidence type="ECO:0000313" key="3">
    <source>
        <dbReference type="Proteomes" id="UP000002943"/>
    </source>
</evidence>
<feature type="chain" id="PRO_5003167491" description="Tc toxin complex TcA C-terminal TcB-binding domain-containing protein" evidence="1">
    <location>
        <begin position="20"/>
        <end position="799"/>
    </location>
</feature>
<gene>
    <name evidence="2" type="ORF">VIBC2010_17095</name>
</gene>
<dbReference type="Proteomes" id="UP000002943">
    <property type="component" value="Unassembled WGS sequence"/>
</dbReference>
<dbReference type="PANTHER" id="PTHR34714">
    <property type="entry name" value="EGF-LIKE DOMAIN-CONTAINING PROTEIN"/>
    <property type="match status" value="1"/>
</dbReference>
<reference evidence="2 3" key="1">
    <citation type="journal article" date="2012" name="Int. J. Syst. Evol. Microbiol.">
        <title>Vibrio caribbeanicus sp. nov., isolated from the marine sponge Scleritoderma cyanea.</title>
        <authorList>
            <person name="Hoffmann M."/>
            <person name="Monday S.R."/>
            <person name="Allard M.W."/>
            <person name="Strain E.A."/>
            <person name="Whittaker P."/>
            <person name="Naum M."/>
            <person name="McCarthy P.J."/>
            <person name="Lopez J.V."/>
            <person name="Fischer M."/>
            <person name="Brown E.W."/>
        </authorList>
    </citation>
    <scope>NUCLEOTIDE SEQUENCE [LARGE SCALE GENOMIC DNA]</scope>
    <source>
        <strain evidence="2 3">ATCC BAA-2122</strain>
    </source>
</reference>
<keyword evidence="1" id="KW-0732">Signal</keyword>
<dbReference type="RefSeq" id="WP_009602277.1">
    <property type="nucleotide sequence ID" value="NZ_AEIU01000088.1"/>
</dbReference>
<dbReference type="AlphaFoldDB" id="E3BME3"/>
<dbReference type="OrthoDB" id="4496929at2"/>
<accession>E3BME3</accession>
<feature type="signal peptide" evidence="1">
    <location>
        <begin position="1"/>
        <end position="19"/>
    </location>
</feature>
<dbReference type="eggNOG" id="ENOG502ZVM0">
    <property type="taxonomic scope" value="Bacteria"/>
</dbReference>
<keyword evidence="3" id="KW-1185">Reference proteome</keyword>
<sequence length="799" mass="90561">MKKSITFALSIVFSPFVFATNWSDANNLPSDISYPSWIETPYSKSDRLQNATSNLYVDLKQWIEEQNLYQTQPTSIYVFADTIEIKENFNLVMQNQNLVIFARRVIGPGSPTFVIGQGNTSSSVTIISPNVESPFNVISFIPNGEIKFDSIDNASSSGTSIIASGNNYFKQVHDDSYDMFLAKDDGQFRDIVNRTFDMAVSVYDSNKSLSLDLIKWIENSLRKTRNLVESDPILIDLYSQTLAFRQFIELSIKSKNVVPYLDRSLYRDKYQIYLNTMMIFEQHRERIIDRNTSEQDKIETTRLAISSINDVLKTQDTVISQTKLNIDKLFKSVTDVESQYQTQEITVLSARSNYLYGVEVWKTQQQLEAALAIFQAIADIGSAVSGVYTGSLAGVNNLTEQLSKTPEALDKAKNLVTNLKAVTEVIGNITKVATGIASLTSEVKSTMKYQKITNIMDSFDFAVPTLNESNLAWDMMLAEVRSNLRYADSLGIRGARNFLLELEKQVLLGKAINSSQLNLVQEQAKLVDLLLTRSTTISQKERLEEHLQNASDDSIRLELIERELARTSQHFKRPMFIALSNYLAAFEYWSLAKSQISPSLNKSYLDYQFDLAAIETEYLDALNHFQPAPQDFSITNYNIDDKKQIAAIKNTGQFNFSVSLDAPSFCAFDRVRLNKIRVFLEGAELPFGKQFNLNITSTGNYLDRLGAETHKFNSKPLQLAFYYHLDDPINNQTTITTDGSLSGRFNHIYFEPTPFSNWNISLNGFDKNMPENNQYLEHISNIRVEFYGNGIPNGDHCSN</sequence>
<organism evidence="2 3">
    <name type="scientific">Vibrio caribbeanicus ATCC BAA-2122</name>
    <dbReference type="NCBI Taxonomy" id="796620"/>
    <lineage>
        <taxon>Bacteria</taxon>
        <taxon>Pseudomonadati</taxon>
        <taxon>Pseudomonadota</taxon>
        <taxon>Gammaproteobacteria</taxon>
        <taxon>Vibrionales</taxon>
        <taxon>Vibrionaceae</taxon>
        <taxon>Vibrio</taxon>
    </lineage>
</organism>
<evidence type="ECO:0000256" key="1">
    <source>
        <dbReference type="SAM" id="SignalP"/>
    </source>
</evidence>
<protein>
    <recommendedName>
        <fullName evidence="4">Tc toxin complex TcA C-terminal TcB-binding domain-containing protein</fullName>
    </recommendedName>
</protein>